<dbReference type="EMBL" id="JACHIV010000001">
    <property type="protein sequence ID" value="MBB5070629.1"/>
    <property type="molecule type" value="Genomic_DNA"/>
</dbReference>
<proteinExistence type="predicted"/>
<feature type="transmembrane region" description="Helical" evidence="1">
    <location>
        <begin position="22"/>
        <end position="42"/>
    </location>
</feature>
<dbReference type="RefSeq" id="WP_184480366.1">
    <property type="nucleotide sequence ID" value="NZ_JACHIV010000001.1"/>
</dbReference>
<accession>A0A840NMX5</accession>
<dbReference type="Pfam" id="PF25637">
    <property type="entry name" value="DUF7942"/>
    <property type="match status" value="1"/>
</dbReference>
<dbReference type="NCBIfam" id="NF046119">
    <property type="entry name" value="memb_SCO4225"/>
    <property type="match status" value="1"/>
</dbReference>
<sequence length="103" mass="11025">MHGSQRSWAAAFHRYLFNPAGLGYLTLVSAVWVWTAADALLVDRADASLAGIWGFLVTAPTSLVFVQLEGPWLWAGVAFAAVFQAVLLGIAYCGTPSEVRRGA</sequence>
<protein>
    <submittedName>
        <fullName evidence="2">Uncharacterized protein</fullName>
    </submittedName>
</protein>
<keyword evidence="3" id="KW-1185">Reference proteome</keyword>
<dbReference type="AlphaFoldDB" id="A0A840NMX5"/>
<reference evidence="2 3" key="1">
    <citation type="submission" date="2020-08" db="EMBL/GenBank/DDBJ databases">
        <title>Sequencing the genomes of 1000 actinobacteria strains.</title>
        <authorList>
            <person name="Klenk H.-P."/>
        </authorList>
    </citation>
    <scope>NUCLEOTIDE SEQUENCE [LARGE SCALE GENOMIC DNA]</scope>
    <source>
        <strain evidence="2 3">DSM 45582</strain>
    </source>
</reference>
<keyword evidence="1" id="KW-0472">Membrane</keyword>
<evidence type="ECO:0000256" key="1">
    <source>
        <dbReference type="SAM" id="Phobius"/>
    </source>
</evidence>
<gene>
    <name evidence="2" type="ORF">BJ969_003717</name>
</gene>
<name>A0A840NMX5_9PSEU</name>
<dbReference type="Proteomes" id="UP000580474">
    <property type="component" value="Unassembled WGS sequence"/>
</dbReference>
<keyword evidence="1" id="KW-1133">Transmembrane helix</keyword>
<evidence type="ECO:0000313" key="2">
    <source>
        <dbReference type="EMBL" id="MBB5070629.1"/>
    </source>
</evidence>
<feature type="transmembrane region" description="Helical" evidence="1">
    <location>
        <begin position="49"/>
        <end position="66"/>
    </location>
</feature>
<feature type="transmembrane region" description="Helical" evidence="1">
    <location>
        <begin position="72"/>
        <end position="93"/>
    </location>
</feature>
<organism evidence="2 3">
    <name type="scientific">Saccharopolyspora gloriosae</name>
    <dbReference type="NCBI Taxonomy" id="455344"/>
    <lineage>
        <taxon>Bacteria</taxon>
        <taxon>Bacillati</taxon>
        <taxon>Actinomycetota</taxon>
        <taxon>Actinomycetes</taxon>
        <taxon>Pseudonocardiales</taxon>
        <taxon>Pseudonocardiaceae</taxon>
        <taxon>Saccharopolyspora</taxon>
    </lineage>
</organism>
<keyword evidence="1" id="KW-0812">Transmembrane</keyword>
<dbReference type="InterPro" id="IPR057702">
    <property type="entry name" value="DUF7942"/>
</dbReference>
<evidence type="ECO:0000313" key="3">
    <source>
        <dbReference type="Proteomes" id="UP000580474"/>
    </source>
</evidence>
<comment type="caution">
    <text evidence="2">The sequence shown here is derived from an EMBL/GenBank/DDBJ whole genome shotgun (WGS) entry which is preliminary data.</text>
</comment>